<keyword evidence="5 8" id="KW-0378">Hydrolase</keyword>
<dbReference type="PIRSF" id="PIRSF001586">
    <property type="entry name" value="FGAM_synth_I"/>
    <property type="match status" value="1"/>
</dbReference>
<proteinExistence type="inferred from homology"/>
<dbReference type="PANTHER" id="PTHR47552:SF1">
    <property type="entry name" value="PHOSPHORIBOSYLFORMYLGLYCINAMIDINE SYNTHASE SUBUNIT PURQ"/>
    <property type="match status" value="1"/>
</dbReference>
<dbReference type="Proteomes" id="UP001597301">
    <property type="component" value="Unassembled WGS sequence"/>
</dbReference>
<dbReference type="GO" id="GO:0004642">
    <property type="term" value="F:phosphoribosylformylglycinamidine synthase activity"/>
    <property type="evidence" value="ECO:0007669"/>
    <property type="project" value="UniProtKB-EC"/>
</dbReference>
<dbReference type="InterPro" id="IPR029062">
    <property type="entry name" value="Class_I_gatase-like"/>
</dbReference>
<keyword evidence="6 8" id="KW-0067">ATP-binding</keyword>
<dbReference type="RefSeq" id="WP_380775281.1">
    <property type="nucleotide sequence ID" value="NZ_JBHUEO010000062.1"/>
</dbReference>
<dbReference type="HAMAP" id="MF_00421">
    <property type="entry name" value="PurQ"/>
    <property type="match status" value="1"/>
</dbReference>
<keyword evidence="3 8" id="KW-0547">Nucleotide-binding</keyword>
<dbReference type="InterPro" id="IPR010075">
    <property type="entry name" value="PRibForGlyAmidine_synth_PurQ"/>
</dbReference>
<dbReference type="PANTHER" id="PTHR47552">
    <property type="entry name" value="PHOSPHORIBOSYLFORMYLGLYCINAMIDINE SYNTHASE SUBUNIT PURQ"/>
    <property type="match status" value="1"/>
</dbReference>
<protein>
    <recommendedName>
        <fullName evidence="8">Phosphoribosylformylglycinamidine synthase subunit PurQ</fullName>
        <shortName evidence="8">FGAM synthase</shortName>
        <ecNumber evidence="8">6.3.5.3</ecNumber>
    </recommendedName>
    <alternativeName>
        <fullName evidence="8">Formylglycinamide ribonucleotide amidotransferase subunit I</fullName>
        <shortName evidence="8">FGAR amidotransferase I</shortName>
        <shortName evidence="8">FGAR-AT I</shortName>
    </alternativeName>
    <alternativeName>
        <fullName evidence="8">Glutaminase PurQ</fullName>
        <ecNumber evidence="8">3.5.1.2</ecNumber>
    </alternativeName>
    <alternativeName>
        <fullName evidence="8">Phosphoribosylformylglycinamidine synthase subunit I</fullName>
    </alternativeName>
</protein>
<comment type="catalytic activity">
    <reaction evidence="8">
        <text>L-glutamine + H2O = L-glutamate + NH4(+)</text>
        <dbReference type="Rhea" id="RHEA:15889"/>
        <dbReference type="ChEBI" id="CHEBI:15377"/>
        <dbReference type="ChEBI" id="CHEBI:28938"/>
        <dbReference type="ChEBI" id="CHEBI:29985"/>
        <dbReference type="ChEBI" id="CHEBI:58359"/>
        <dbReference type="EC" id="3.5.1.2"/>
    </reaction>
</comment>
<dbReference type="PROSITE" id="PS51273">
    <property type="entry name" value="GATASE_TYPE_1"/>
    <property type="match status" value="1"/>
</dbReference>
<feature type="active site" evidence="8">
    <location>
        <position position="197"/>
    </location>
</feature>
<reference evidence="10" key="1">
    <citation type="journal article" date="2019" name="Int. J. Syst. Evol. Microbiol.">
        <title>The Global Catalogue of Microorganisms (GCM) 10K type strain sequencing project: providing services to taxonomists for standard genome sequencing and annotation.</title>
        <authorList>
            <consortium name="The Broad Institute Genomics Platform"/>
            <consortium name="The Broad Institute Genome Sequencing Center for Infectious Disease"/>
            <person name="Wu L."/>
            <person name="Ma J."/>
        </authorList>
    </citation>
    <scope>NUCLEOTIDE SEQUENCE [LARGE SCALE GENOMIC DNA]</scope>
    <source>
        <strain evidence="10">CGMCC 1.12295</strain>
    </source>
</reference>
<evidence type="ECO:0000256" key="8">
    <source>
        <dbReference type="HAMAP-Rule" id="MF_00421"/>
    </source>
</evidence>
<evidence type="ECO:0000256" key="4">
    <source>
        <dbReference type="ARBA" id="ARBA00022755"/>
    </source>
</evidence>
<evidence type="ECO:0000313" key="10">
    <source>
        <dbReference type="Proteomes" id="UP001597301"/>
    </source>
</evidence>
<accession>A0ABW4KM03</accession>
<dbReference type="NCBIfam" id="TIGR01737">
    <property type="entry name" value="FGAM_synth_I"/>
    <property type="match status" value="1"/>
</dbReference>
<evidence type="ECO:0000256" key="2">
    <source>
        <dbReference type="ARBA" id="ARBA00022598"/>
    </source>
</evidence>
<feature type="active site" evidence="8">
    <location>
        <position position="195"/>
    </location>
</feature>
<organism evidence="9 10">
    <name type="scientific">Siminovitchia sediminis</name>
    <dbReference type="NCBI Taxonomy" id="1274353"/>
    <lineage>
        <taxon>Bacteria</taxon>
        <taxon>Bacillati</taxon>
        <taxon>Bacillota</taxon>
        <taxon>Bacilli</taxon>
        <taxon>Bacillales</taxon>
        <taxon>Bacillaceae</taxon>
        <taxon>Siminovitchia</taxon>
    </lineage>
</organism>
<dbReference type="EC" id="3.5.1.2" evidence="8"/>
<gene>
    <name evidence="8 9" type="primary">purQ</name>
    <name evidence="9" type="ORF">ACFSCZ_16060</name>
</gene>
<dbReference type="NCBIfam" id="NF002957">
    <property type="entry name" value="PRK03619.1"/>
    <property type="match status" value="1"/>
</dbReference>
<dbReference type="CDD" id="cd01740">
    <property type="entry name" value="GATase1_FGAR_AT"/>
    <property type="match status" value="1"/>
</dbReference>
<evidence type="ECO:0000256" key="3">
    <source>
        <dbReference type="ARBA" id="ARBA00022741"/>
    </source>
</evidence>
<dbReference type="EMBL" id="JBHUEO010000062">
    <property type="protein sequence ID" value="MFD1708233.1"/>
    <property type="molecule type" value="Genomic_DNA"/>
</dbReference>
<evidence type="ECO:0000256" key="6">
    <source>
        <dbReference type="ARBA" id="ARBA00022840"/>
    </source>
</evidence>
<name>A0ABW4KM03_9BACI</name>
<dbReference type="SMART" id="SM01211">
    <property type="entry name" value="GATase_5"/>
    <property type="match status" value="1"/>
</dbReference>
<evidence type="ECO:0000313" key="9">
    <source>
        <dbReference type="EMBL" id="MFD1708233.1"/>
    </source>
</evidence>
<comment type="caution">
    <text evidence="9">The sequence shown here is derived from an EMBL/GenBank/DDBJ whole genome shotgun (WGS) entry which is preliminary data.</text>
</comment>
<dbReference type="Gene3D" id="3.40.50.880">
    <property type="match status" value="1"/>
</dbReference>
<evidence type="ECO:0000256" key="7">
    <source>
        <dbReference type="ARBA" id="ARBA00022962"/>
    </source>
</evidence>
<dbReference type="GO" id="GO:0004359">
    <property type="term" value="F:glutaminase activity"/>
    <property type="evidence" value="ECO:0007669"/>
    <property type="project" value="UniProtKB-EC"/>
</dbReference>
<keyword evidence="7 8" id="KW-0315">Glutamine amidotransferase</keyword>
<comment type="pathway">
    <text evidence="8">Purine metabolism; IMP biosynthesis via de novo pathway; 5-amino-1-(5-phospho-D-ribosyl)imidazole from N(2)-formyl-N(1)-(5-phospho-D-ribosyl)glycinamide: step 1/2.</text>
</comment>
<sequence>MNIAIVVFPGTTCESDVYEAIQRISGVKADFVRHDARDLSGYDVIVLAGGASYGDAVRAGAIAKRQPVMSEIRKAAEAGKLVLGIGNGFQILQEAGLLTGTLLKNEQLKFVCKPVKLQVLNNDTVYTSLYEHGEILTIPIAHMYGNFYCSKEELKNLQENNQIIFTYASENPNGSAGNIAGITNEKGNVMGLMPHPERASDQLLGSTDGTKLFESIANNWREIHVTNA</sequence>
<comment type="caution">
    <text evidence="8">Lacks conserved residue(s) required for the propagation of feature annotation.</text>
</comment>
<comment type="subunit">
    <text evidence="8">Part of the FGAM synthase complex composed of 1 PurL, 1 PurQ and 2 PurS subunits.</text>
</comment>
<dbReference type="Pfam" id="PF13507">
    <property type="entry name" value="GATase_5"/>
    <property type="match status" value="1"/>
</dbReference>
<comment type="catalytic activity">
    <reaction evidence="8">
        <text>N(2)-formyl-N(1)-(5-phospho-beta-D-ribosyl)glycinamide + L-glutamine + ATP + H2O = 2-formamido-N(1)-(5-O-phospho-beta-D-ribosyl)acetamidine + L-glutamate + ADP + phosphate + H(+)</text>
        <dbReference type="Rhea" id="RHEA:17129"/>
        <dbReference type="ChEBI" id="CHEBI:15377"/>
        <dbReference type="ChEBI" id="CHEBI:15378"/>
        <dbReference type="ChEBI" id="CHEBI:29985"/>
        <dbReference type="ChEBI" id="CHEBI:30616"/>
        <dbReference type="ChEBI" id="CHEBI:43474"/>
        <dbReference type="ChEBI" id="CHEBI:58359"/>
        <dbReference type="ChEBI" id="CHEBI:147286"/>
        <dbReference type="ChEBI" id="CHEBI:147287"/>
        <dbReference type="ChEBI" id="CHEBI:456216"/>
        <dbReference type="EC" id="6.3.5.3"/>
    </reaction>
</comment>
<comment type="subcellular location">
    <subcellularLocation>
        <location evidence="8">Cytoplasm</location>
    </subcellularLocation>
</comment>
<keyword evidence="1 8" id="KW-0963">Cytoplasm</keyword>
<evidence type="ECO:0000256" key="1">
    <source>
        <dbReference type="ARBA" id="ARBA00022490"/>
    </source>
</evidence>
<comment type="function">
    <text evidence="8">Part of the phosphoribosylformylglycinamidine synthase complex involved in the purines biosynthetic pathway. Catalyzes the ATP-dependent conversion of formylglycinamide ribonucleotide (FGAR) and glutamine to yield formylglycinamidine ribonucleotide (FGAM) and glutamate. The FGAM synthase complex is composed of three subunits. PurQ produces an ammonia molecule by converting glutamine to glutamate. PurL transfers the ammonia molecule to FGAR to form FGAM in an ATP-dependent manner. PurS interacts with PurQ and PurL and is thought to assist in the transfer of the ammonia molecule from PurQ to PurL.</text>
</comment>
<keyword evidence="10" id="KW-1185">Reference proteome</keyword>
<dbReference type="EC" id="6.3.5.3" evidence="8"/>
<keyword evidence="4 8" id="KW-0658">Purine biosynthesis</keyword>
<evidence type="ECO:0000256" key="5">
    <source>
        <dbReference type="ARBA" id="ARBA00022801"/>
    </source>
</evidence>
<keyword evidence="2 8" id="KW-0436">Ligase</keyword>
<dbReference type="SUPFAM" id="SSF52317">
    <property type="entry name" value="Class I glutamine amidotransferase-like"/>
    <property type="match status" value="1"/>
</dbReference>